<feature type="coiled-coil region" evidence="2">
    <location>
        <begin position="1091"/>
        <end position="1125"/>
    </location>
</feature>
<keyword evidence="2" id="KW-0175">Coiled coil</keyword>
<name>A0A173GTR2_MACRS</name>
<feature type="compositionally biased region" description="Basic and acidic residues" evidence="3">
    <location>
        <begin position="1"/>
        <end position="32"/>
    </location>
</feature>
<dbReference type="InterPro" id="IPR030383">
    <property type="entry name" value="G_VLIG_dom"/>
</dbReference>
<organism evidence="5">
    <name type="scientific">Macrobrachium rosenbergii</name>
    <name type="common">Giant fresh water prawn</name>
    <dbReference type="NCBI Taxonomy" id="79674"/>
    <lineage>
        <taxon>Eukaryota</taxon>
        <taxon>Metazoa</taxon>
        <taxon>Ecdysozoa</taxon>
        <taxon>Arthropoda</taxon>
        <taxon>Crustacea</taxon>
        <taxon>Multicrustacea</taxon>
        <taxon>Malacostraca</taxon>
        <taxon>Eumalacostraca</taxon>
        <taxon>Eucarida</taxon>
        <taxon>Decapoda</taxon>
        <taxon>Pleocyemata</taxon>
        <taxon>Caridea</taxon>
        <taxon>Palaemonoidea</taxon>
        <taxon>Palaemonidae</taxon>
        <taxon>Macrobrachium</taxon>
    </lineage>
</organism>
<feature type="domain" description="VLIG-type G" evidence="4">
    <location>
        <begin position="709"/>
        <end position="955"/>
    </location>
</feature>
<evidence type="ECO:0000259" key="4">
    <source>
        <dbReference type="PROSITE" id="PS51717"/>
    </source>
</evidence>
<dbReference type="EMBL" id="KU359427">
    <property type="protein sequence ID" value="ANH79230.1"/>
    <property type="molecule type" value="mRNA"/>
</dbReference>
<proteinExistence type="evidence at transcript level"/>
<dbReference type="InterPro" id="IPR027417">
    <property type="entry name" value="P-loop_NTPase"/>
</dbReference>
<evidence type="ECO:0000256" key="1">
    <source>
        <dbReference type="ARBA" id="ARBA00006828"/>
    </source>
</evidence>
<dbReference type="Pfam" id="PF25496">
    <property type="entry name" value="URGCP"/>
    <property type="match status" value="1"/>
</dbReference>
<sequence>MKVSKEAQNKDDSLLEMAERKEMEVPGQKLDENSSGMEVCEHLVDNSSSDMEVSEEETENESFFVIHKADDVPPLEKQEELFSKLGLSKYVKGKEKISLQDVVTQSSGKRDLMSDVPWYVLLKMLMLDYRGRDDIISHAIENSLATDQTTEGHQKKARDDYEEMFAEDMDSTHLFSMPHPMDVLIALFMCSSNFLRQIICEKLFMCKLSIPLVIPSVLGEEPLALLWSLRSTVTEFRLPSGDLCETSVVKHPIPIVSCLRVGEISRSKSKFLNEILNDQSHPTFFHRDCQNGMNKRILSEGALEIAWYFPPKRLENTDLSEDLAFINLRGDGKSTRAAKSVEFLCKISSVVIVMIDVNATGDSNNIDSLRSKFSHDTQLILLVTKQASTKFDEKSKMRMKKFIESLQCKGLAKENIVFDFDARGEKNIKHLKSKISELIKMNLAVRTEEMSIEKCMELTDGLKVSVDENTSECSKSKKMASSIIQAICKSGMENLKEKNMPLQCQPWQEWAKLHKEEHRREMRGHDSMDAYMDKIANDMRKLREKQLQLIESPNILCDAFLGNLTDPVSEEILYFLRWLKLHLDEISRQTLPSLQKECSQKWNQIRECEDATKRAALQVELDQCEKELAEASFGLEHFMREIAQAYESVQSMGNEASAKTRERMQCLPSIMAELMLLGYPLEIMDGDAAHIPMKWVQAVLSQLTERIGDKKIFVLSVLGIQSSGKSTLLNTMFGLQFAVAAGRCTRGVFAQLLPVCTEYSGTKYDYILVVDTEGLRAAELGKAKLQHDNEIATLVIGLGDITLVNVKGENVSEMEDVLQIVVHALLKMSLVNKNLELQPSCIFIHQNVSAQDASQKLRTGQQRFIETLDKVTKAAGKQEDSPHYTRFRQLINFDINKDIWYISDLWKGDPPMAPVNPGYSKNINNVKQKLMTDVMQSRSYHLTADKFCARLKDLWNGILDQNFVFSFKNSLEMDAYNSLESELSDILWSMKSSAMEWFSSKRNLISNRENELEKLSLDLASECRQHLDKVYQEAVKRLDNYFITHEDRSFLEQWRANSALKLKTSCSDKTDSVIDNISCEIEKRKIQIEQKKDMKEYINTIMNEAQELAEELRQQEGKRKLSEEELKDRFREKWNNWLKTIPQKEKEDVNVVEKINDTLERIFFQDLALLKMVQEQRCLETARDNCVKAIAAYATDRVQVFRSLNALRNIFSKNEEVILNYLNEVIDKVTTLMKDKNNQKNEECARKIIRCVSETVKKLDTVLKCSNVNELEICLSMFLCQYVSHPYSRITKFEPGPGKNYEVVAYGILPAFEQALLRNFSRFKEVKKKIKPELMLQSSSRNFNFDVKKHTQMKTVKSKSVEQHIKQLIDNLFGEVQSTVTDKVQCFSEHYIEEIIRMVVSMESMCNGVSFTKTFRTELIVCLCQFCLPKFCEKQKRYAEDRDQRLVYERDNYGPCFERFKNFYFKFTDEQALANVLSERVAKAIENAVNMDMGRTLAEDVRNNVSQLQLKPAFLKSVLRKLLEVEKFEEFHFFLSDLDESLQKWLCYYIDEYLFTNEPNRYTTIASQKIESITSEVCNKILIQAPSEDEHSFSQWIEDFHSRVKDILTLPSEDLLSLSEGYNIVSLKTFTKYFSDIVRQRQNVIKNTFGNHEPDDHKNTLEDNVYKLIAAECKGCTEKCPFCSAPCSLNTPGHTEGEGAVNHVAVEHYPEACGRYRWKNSQKLVTESCTMLVAGDASFCCGATNGVYHPYKNYKEIYPHWEIHGDPSVEATPYWKWFLVKYESQLAQAFEAERPDIPSSWERISKDDALNSLE</sequence>
<feature type="region of interest" description="Disordered" evidence="3">
    <location>
        <begin position="1"/>
        <end position="36"/>
    </location>
</feature>
<comment type="similarity">
    <text evidence="1">Belongs to the TRAFAC class dynamin-like GTPase superfamily. Very large inducible GTPase (VLIG) family.</text>
</comment>
<dbReference type="Pfam" id="PF25974">
    <property type="entry name" value="URGCP_9th"/>
    <property type="match status" value="1"/>
</dbReference>
<evidence type="ECO:0000313" key="5">
    <source>
        <dbReference type="EMBL" id="ANH79230.1"/>
    </source>
</evidence>
<dbReference type="InterPro" id="IPR057365">
    <property type="entry name" value="URGCP"/>
</dbReference>
<dbReference type="GO" id="GO:0005525">
    <property type="term" value="F:GTP binding"/>
    <property type="evidence" value="ECO:0007669"/>
    <property type="project" value="InterPro"/>
</dbReference>
<evidence type="ECO:0000256" key="3">
    <source>
        <dbReference type="SAM" id="MobiDB-lite"/>
    </source>
</evidence>
<dbReference type="InterPro" id="IPR058641">
    <property type="entry name" value="GVIN1_dom"/>
</dbReference>
<protein>
    <submittedName>
        <fullName evidence="5">VLIG1</fullName>
    </submittedName>
</protein>
<evidence type="ECO:0000256" key="2">
    <source>
        <dbReference type="SAM" id="Coils"/>
    </source>
</evidence>
<dbReference type="PANTHER" id="PTHR14819">
    <property type="entry name" value="GTP-BINDING"/>
    <property type="match status" value="1"/>
</dbReference>
<dbReference type="PROSITE" id="PS51717">
    <property type="entry name" value="G_VLIG"/>
    <property type="match status" value="1"/>
</dbReference>
<reference evidence="5" key="1">
    <citation type="submission" date="2015-12" db="EMBL/GenBank/DDBJ databases">
        <title>Three very large inducible GTPases respond to bacterial and WSSV challenge in giant fresh water prawn Macrobrachium rosenbergii.</title>
        <authorList>
            <person name="Huang Y."/>
            <person name="Ren Q."/>
            <person name="Wang W."/>
        </authorList>
    </citation>
    <scope>NUCLEOTIDE SEQUENCE</scope>
</reference>
<dbReference type="Pfam" id="PF25683">
    <property type="entry name" value="URGCP_GTPase"/>
    <property type="match status" value="1"/>
</dbReference>
<accession>A0A173GTR2</accession>
<dbReference type="InterPro" id="IPR052986">
    <property type="entry name" value="VLIG_GTPase"/>
</dbReference>
<dbReference type="PANTHER" id="PTHR14819:SF5">
    <property type="entry name" value="INTERFERON-INDUCED VERY LARGE GTPASE 1"/>
    <property type="match status" value="1"/>
</dbReference>
<dbReference type="SUPFAM" id="SSF52540">
    <property type="entry name" value="P-loop containing nucleoside triphosphate hydrolases"/>
    <property type="match status" value="1"/>
</dbReference>
<dbReference type="Gene3D" id="3.40.50.300">
    <property type="entry name" value="P-loop containing nucleotide triphosphate hydrolases"/>
    <property type="match status" value="1"/>
</dbReference>